<organism evidence="1 2">
    <name type="scientific">Verticillium longisporum</name>
    <name type="common">Verticillium dahliae var. longisporum</name>
    <dbReference type="NCBI Taxonomy" id="100787"/>
    <lineage>
        <taxon>Eukaryota</taxon>
        <taxon>Fungi</taxon>
        <taxon>Dikarya</taxon>
        <taxon>Ascomycota</taxon>
        <taxon>Pezizomycotina</taxon>
        <taxon>Sordariomycetes</taxon>
        <taxon>Hypocreomycetidae</taxon>
        <taxon>Glomerellales</taxon>
        <taxon>Plectosphaerellaceae</taxon>
        <taxon>Verticillium</taxon>
    </lineage>
</organism>
<proteinExistence type="predicted"/>
<reference evidence="1 2" key="1">
    <citation type="submission" date="2015-05" db="EMBL/GenBank/DDBJ databases">
        <authorList>
            <person name="Wang D.B."/>
            <person name="Wang M."/>
        </authorList>
    </citation>
    <scope>NUCLEOTIDE SEQUENCE [LARGE SCALE GENOMIC DNA]</scope>
    <source>
        <strain evidence="1">VL1</strain>
    </source>
</reference>
<name>A0A0G4KNG8_VERLO</name>
<dbReference type="Proteomes" id="UP000044602">
    <property type="component" value="Unassembled WGS sequence"/>
</dbReference>
<protein>
    <submittedName>
        <fullName evidence="1">Uncharacterized protein</fullName>
    </submittedName>
</protein>
<keyword evidence="2" id="KW-1185">Reference proteome</keyword>
<gene>
    <name evidence="1" type="ORF">BN1708_010109</name>
</gene>
<accession>A0A0G4KNG8</accession>
<evidence type="ECO:0000313" key="2">
    <source>
        <dbReference type="Proteomes" id="UP000044602"/>
    </source>
</evidence>
<dbReference type="EMBL" id="CVQH01002780">
    <property type="protein sequence ID" value="CRK11303.1"/>
    <property type="molecule type" value="Genomic_DNA"/>
</dbReference>
<evidence type="ECO:0000313" key="1">
    <source>
        <dbReference type="EMBL" id="CRK11303.1"/>
    </source>
</evidence>
<dbReference type="AlphaFoldDB" id="A0A0G4KNG8"/>
<sequence>MKLYCHQAKANFIDIPGITDQVMVPQTVSDIFEETQVSAAVTPEDAIAVFRENGIFYQANADIGRLAAQLRKDPDAGLDAFTPVLAKDPRLYRILAPYREAFSFPLGSDPGVFYALTTAEGQDGRILVFMWEPKTELEFSHRSPAGELIGVPASNGLFQIPYAYLRKRCLEDKKIKWDEGGVLIVHPRLAFSVTKGFAKGYGCRQPPSKDPA</sequence>